<keyword evidence="3" id="KW-1185">Reference proteome</keyword>
<feature type="transmembrane region" description="Helical" evidence="1">
    <location>
        <begin position="188"/>
        <end position="207"/>
    </location>
</feature>
<gene>
    <name evidence="2" type="ORF">ACFPGP_12935</name>
</gene>
<dbReference type="EMBL" id="JBHSKD010000012">
    <property type="protein sequence ID" value="MFC5177584.1"/>
    <property type="molecule type" value="Genomic_DNA"/>
</dbReference>
<keyword evidence="1" id="KW-0472">Membrane</keyword>
<organism evidence="2 3">
    <name type="scientific">Nocardioides taihuensis</name>
    <dbReference type="NCBI Taxonomy" id="1835606"/>
    <lineage>
        <taxon>Bacteria</taxon>
        <taxon>Bacillati</taxon>
        <taxon>Actinomycetota</taxon>
        <taxon>Actinomycetes</taxon>
        <taxon>Propionibacteriales</taxon>
        <taxon>Nocardioidaceae</taxon>
        <taxon>Nocardioides</taxon>
    </lineage>
</organism>
<evidence type="ECO:0000313" key="3">
    <source>
        <dbReference type="Proteomes" id="UP001596087"/>
    </source>
</evidence>
<feature type="transmembrane region" description="Helical" evidence="1">
    <location>
        <begin position="74"/>
        <end position="92"/>
    </location>
</feature>
<reference evidence="3" key="1">
    <citation type="journal article" date="2019" name="Int. J. Syst. Evol. Microbiol.">
        <title>The Global Catalogue of Microorganisms (GCM) 10K type strain sequencing project: providing services to taxonomists for standard genome sequencing and annotation.</title>
        <authorList>
            <consortium name="The Broad Institute Genomics Platform"/>
            <consortium name="The Broad Institute Genome Sequencing Center for Infectious Disease"/>
            <person name="Wu L."/>
            <person name="Ma J."/>
        </authorList>
    </citation>
    <scope>NUCLEOTIDE SEQUENCE [LARGE SCALE GENOMIC DNA]</scope>
    <source>
        <strain evidence="3">DFY41</strain>
    </source>
</reference>
<sequence length="212" mass="21506">MTNVDVGPTRTGAAPTWVPGAGLACLVAGVLGALSGIALAVWPGQVSEDMYSYPLTAAGFAAAQAWFFVQHLGLLAGIAALGVAGVMAPGALSRWGVGLAGLGMAGLAVTELLAITARHSSYPGEGTGALDTAYGVTTIVTGVGLVLAGLAVRRGGVWDGWRRVVVLAAGVWVFVPMIPAIMGPFVLARLSITAWMVLFAALGHVLWKDTRG</sequence>
<dbReference type="RefSeq" id="WP_378590728.1">
    <property type="nucleotide sequence ID" value="NZ_JBHSKD010000012.1"/>
</dbReference>
<comment type="caution">
    <text evidence="2">The sequence shown here is derived from an EMBL/GenBank/DDBJ whole genome shotgun (WGS) entry which is preliminary data.</text>
</comment>
<dbReference type="Proteomes" id="UP001596087">
    <property type="component" value="Unassembled WGS sequence"/>
</dbReference>
<protein>
    <recommendedName>
        <fullName evidence="4">DUF998 domain-containing protein</fullName>
    </recommendedName>
</protein>
<accession>A0ABW0BJR9</accession>
<keyword evidence="1" id="KW-1133">Transmembrane helix</keyword>
<feature type="transmembrane region" description="Helical" evidence="1">
    <location>
        <begin position="164"/>
        <end position="182"/>
    </location>
</feature>
<evidence type="ECO:0000313" key="2">
    <source>
        <dbReference type="EMBL" id="MFC5177584.1"/>
    </source>
</evidence>
<keyword evidence="1" id="KW-0812">Transmembrane</keyword>
<proteinExistence type="predicted"/>
<name>A0ABW0BJR9_9ACTN</name>
<feature type="transmembrane region" description="Helical" evidence="1">
    <location>
        <begin position="20"/>
        <end position="43"/>
    </location>
</feature>
<feature type="transmembrane region" description="Helical" evidence="1">
    <location>
        <begin position="132"/>
        <end position="152"/>
    </location>
</feature>
<feature type="transmembrane region" description="Helical" evidence="1">
    <location>
        <begin position="99"/>
        <end position="120"/>
    </location>
</feature>
<evidence type="ECO:0000256" key="1">
    <source>
        <dbReference type="SAM" id="Phobius"/>
    </source>
</evidence>
<evidence type="ECO:0008006" key="4">
    <source>
        <dbReference type="Google" id="ProtNLM"/>
    </source>
</evidence>